<name>A0A919PR86_9ACTN</name>
<keyword evidence="4" id="KW-1185">Reference proteome</keyword>
<feature type="compositionally biased region" description="Low complexity" evidence="1">
    <location>
        <begin position="83"/>
        <end position="109"/>
    </location>
</feature>
<dbReference type="AlphaFoldDB" id="A0A919PR86"/>
<keyword evidence="2" id="KW-0812">Transmembrane</keyword>
<accession>A0A919PR86</accession>
<dbReference type="Proteomes" id="UP000660611">
    <property type="component" value="Unassembled WGS sequence"/>
</dbReference>
<protein>
    <submittedName>
        <fullName evidence="3">Uncharacterized protein</fullName>
    </submittedName>
</protein>
<keyword evidence="2" id="KW-0472">Membrane</keyword>
<evidence type="ECO:0000313" key="3">
    <source>
        <dbReference type="EMBL" id="GIG46863.1"/>
    </source>
</evidence>
<evidence type="ECO:0000313" key="4">
    <source>
        <dbReference type="Proteomes" id="UP000660611"/>
    </source>
</evidence>
<comment type="caution">
    <text evidence="3">The sequence shown here is derived from an EMBL/GenBank/DDBJ whole genome shotgun (WGS) entry which is preliminary data.</text>
</comment>
<evidence type="ECO:0000256" key="2">
    <source>
        <dbReference type="SAM" id="Phobius"/>
    </source>
</evidence>
<organism evidence="3 4">
    <name type="scientific">Dactylosporangium siamense</name>
    <dbReference type="NCBI Taxonomy" id="685454"/>
    <lineage>
        <taxon>Bacteria</taxon>
        <taxon>Bacillati</taxon>
        <taxon>Actinomycetota</taxon>
        <taxon>Actinomycetes</taxon>
        <taxon>Micromonosporales</taxon>
        <taxon>Micromonosporaceae</taxon>
        <taxon>Dactylosporangium</taxon>
    </lineage>
</organism>
<feature type="region of interest" description="Disordered" evidence="1">
    <location>
        <begin position="42"/>
        <end position="129"/>
    </location>
</feature>
<proteinExistence type="predicted"/>
<gene>
    <name evidence="3" type="ORF">Dsi01nite_049040</name>
</gene>
<keyword evidence="2" id="KW-1133">Transmembrane helix</keyword>
<feature type="transmembrane region" description="Helical" evidence="2">
    <location>
        <begin position="21"/>
        <end position="42"/>
    </location>
</feature>
<dbReference type="EMBL" id="BONQ01000077">
    <property type="protein sequence ID" value="GIG46863.1"/>
    <property type="molecule type" value="Genomic_DNA"/>
</dbReference>
<evidence type="ECO:0000256" key="1">
    <source>
        <dbReference type="SAM" id="MobiDB-lite"/>
    </source>
</evidence>
<sequence>MNLVDPVFVDRSGRRRRLFTSLGAGLGVLLAAGSLLLVAGLLGTSPVPLPGLPQSGQGGVHRDGAEPGASPAPRGTGAPVRPSPARSAGGTATTGPAGPGSTAGSPSASEPHDNRKTSHPGNPKPSRTK</sequence>
<dbReference type="RefSeq" id="WP_203848615.1">
    <property type="nucleotide sequence ID" value="NZ_BAAAVW010000016.1"/>
</dbReference>
<reference evidence="3" key="1">
    <citation type="submission" date="2021-01" db="EMBL/GenBank/DDBJ databases">
        <title>Whole genome shotgun sequence of Dactylosporangium siamense NBRC 106093.</title>
        <authorList>
            <person name="Komaki H."/>
            <person name="Tamura T."/>
        </authorList>
    </citation>
    <scope>NUCLEOTIDE SEQUENCE</scope>
    <source>
        <strain evidence="3">NBRC 106093</strain>
    </source>
</reference>